<dbReference type="SUPFAM" id="SSF56281">
    <property type="entry name" value="Metallo-hydrolase/oxidoreductase"/>
    <property type="match status" value="1"/>
</dbReference>
<evidence type="ECO:0000256" key="1">
    <source>
        <dbReference type="ARBA" id="ARBA00034221"/>
    </source>
</evidence>
<feature type="domain" description="Metallo-beta-lactamase" evidence="4">
    <location>
        <begin position="14"/>
        <end position="225"/>
    </location>
</feature>
<accession>A0A7X0VUM6</accession>
<protein>
    <submittedName>
        <fullName evidence="5">MBL fold metallo-hydrolase</fullName>
    </submittedName>
</protein>
<organism evidence="5 6">
    <name type="scientific">Cohnella zeiphila</name>
    <dbReference type="NCBI Taxonomy" id="2761120"/>
    <lineage>
        <taxon>Bacteria</taxon>
        <taxon>Bacillati</taxon>
        <taxon>Bacillota</taxon>
        <taxon>Bacilli</taxon>
        <taxon>Bacillales</taxon>
        <taxon>Paenibacillaceae</taxon>
        <taxon>Cohnella</taxon>
    </lineage>
</organism>
<evidence type="ECO:0000313" key="6">
    <source>
        <dbReference type="Proteomes" id="UP000564644"/>
    </source>
</evidence>
<comment type="catalytic activity">
    <reaction evidence="3">
        <text>3',5'-cyclic UMP + H2O = UMP + H(+)</text>
        <dbReference type="Rhea" id="RHEA:70575"/>
        <dbReference type="ChEBI" id="CHEBI:15377"/>
        <dbReference type="ChEBI" id="CHEBI:15378"/>
        <dbReference type="ChEBI" id="CHEBI:57865"/>
        <dbReference type="ChEBI" id="CHEBI:184387"/>
    </reaction>
    <physiologicalReaction direction="left-to-right" evidence="3">
        <dbReference type="Rhea" id="RHEA:70576"/>
    </physiologicalReaction>
</comment>
<dbReference type="Gene3D" id="3.60.15.10">
    <property type="entry name" value="Ribonuclease Z/Hydroxyacylglutathione hydrolase-like"/>
    <property type="match status" value="1"/>
</dbReference>
<keyword evidence="6" id="KW-1185">Reference proteome</keyword>
<dbReference type="InterPro" id="IPR036866">
    <property type="entry name" value="RibonucZ/Hydroxyglut_hydro"/>
</dbReference>
<comment type="function">
    <text evidence="2">Counteracts the endogenous Pycsar antiviral defense system. Phosphodiesterase that enables metal-dependent hydrolysis of host cyclic nucleotide Pycsar defense signals such as cCMP and cUMP.</text>
</comment>
<gene>
    <name evidence="5" type="ORF">H7C18_05990</name>
</gene>
<sequence length="242" mass="26275">MLEVATVILGQKQVVHPVLIWDKQDAVLIDTGFPGQRQTLDEQISGAVGPEGPALTRILISHQDIDHIGSLPELISSRADRPIEVFASELEKPYVEGERRLLRLTAEAIDQAIRSLPDSLPEEARLRFRYALEHPPAAPVDSLLVPGSALPFGGGIDVIATPGHTPGHISFYHRPSQTLVAGDELTVANGQLQGPEHLPALDTETAKRSLAALAEYEIAAVVCYHGGLYRGDANRRIAELFR</sequence>
<dbReference type="InterPro" id="IPR001279">
    <property type="entry name" value="Metallo-B-lactamas"/>
</dbReference>
<comment type="catalytic activity">
    <reaction evidence="1">
        <text>3',5'-cyclic CMP + H2O = CMP + H(+)</text>
        <dbReference type="Rhea" id="RHEA:72675"/>
        <dbReference type="ChEBI" id="CHEBI:15377"/>
        <dbReference type="ChEBI" id="CHEBI:15378"/>
        <dbReference type="ChEBI" id="CHEBI:58003"/>
        <dbReference type="ChEBI" id="CHEBI:60377"/>
    </reaction>
    <physiologicalReaction direction="left-to-right" evidence="1">
        <dbReference type="Rhea" id="RHEA:72676"/>
    </physiologicalReaction>
</comment>
<dbReference type="CDD" id="cd07721">
    <property type="entry name" value="yflN-like_MBL-fold"/>
    <property type="match status" value="1"/>
</dbReference>
<evidence type="ECO:0000256" key="3">
    <source>
        <dbReference type="ARBA" id="ARBA00048505"/>
    </source>
</evidence>
<evidence type="ECO:0000259" key="4">
    <source>
        <dbReference type="SMART" id="SM00849"/>
    </source>
</evidence>
<dbReference type="SMART" id="SM00849">
    <property type="entry name" value="Lactamase_B"/>
    <property type="match status" value="1"/>
</dbReference>
<dbReference type="Proteomes" id="UP000564644">
    <property type="component" value="Unassembled WGS sequence"/>
</dbReference>
<evidence type="ECO:0000313" key="5">
    <source>
        <dbReference type="EMBL" id="MBB6730447.1"/>
    </source>
</evidence>
<name>A0A7X0VUM6_9BACL</name>
<dbReference type="PANTHER" id="PTHR42951">
    <property type="entry name" value="METALLO-BETA-LACTAMASE DOMAIN-CONTAINING"/>
    <property type="match status" value="1"/>
</dbReference>
<evidence type="ECO:0000256" key="2">
    <source>
        <dbReference type="ARBA" id="ARBA00034301"/>
    </source>
</evidence>
<dbReference type="AlphaFoldDB" id="A0A7X0VUM6"/>
<dbReference type="EMBL" id="JACJVO010000007">
    <property type="protein sequence ID" value="MBB6730447.1"/>
    <property type="molecule type" value="Genomic_DNA"/>
</dbReference>
<reference evidence="5 6" key="1">
    <citation type="submission" date="2020-08" db="EMBL/GenBank/DDBJ databases">
        <title>Cohnella phylogeny.</title>
        <authorList>
            <person name="Dunlap C."/>
        </authorList>
    </citation>
    <scope>NUCLEOTIDE SEQUENCE [LARGE SCALE GENOMIC DNA]</scope>
    <source>
        <strain evidence="5 6">CBP 2801</strain>
    </source>
</reference>
<comment type="caution">
    <text evidence="5">The sequence shown here is derived from an EMBL/GenBank/DDBJ whole genome shotgun (WGS) entry which is preliminary data.</text>
</comment>
<proteinExistence type="predicted"/>
<dbReference type="GO" id="GO:0016787">
    <property type="term" value="F:hydrolase activity"/>
    <property type="evidence" value="ECO:0007669"/>
    <property type="project" value="UniProtKB-KW"/>
</dbReference>
<keyword evidence="5" id="KW-0378">Hydrolase</keyword>
<dbReference type="PANTHER" id="PTHR42951:SF15">
    <property type="entry name" value="METALLO-BETA-LACTAMASE SUPERFAMILY PROTEIN"/>
    <property type="match status" value="1"/>
</dbReference>
<dbReference type="InterPro" id="IPR050855">
    <property type="entry name" value="NDM-1-like"/>
</dbReference>
<dbReference type="Pfam" id="PF00753">
    <property type="entry name" value="Lactamase_B"/>
    <property type="match status" value="1"/>
</dbReference>